<evidence type="ECO:0008006" key="3">
    <source>
        <dbReference type="Google" id="ProtNLM"/>
    </source>
</evidence>
<reference evidence="1 2" key="1">
    <citation type="journal article" date="2024" name="Plant J.">
        <title>Genome sequences and population genomics reveal climatic adaptation and genomic divergence between two closely related sweetgum species.</title>
        <authorList>
            <person name="Xu W.Q."/>
            <person name="Ren C.Q."/>
            <person name="Zhang X.Y."/>
            <person name="Comes H.P."/>
            <person name="Liu X.H."/>
            <person name="Li Y.G."/>
            <person name="Kettle C.J."/>
            <person name="Jalonen R."/>
            <person name="Gaisberger H."/>
            <person name="Ma Y.Z."/>
            <person name="Qiu Y.X."/>
        </authorList>
    </citation>
    <scope>NUCLEOTIDE SEQUENCE [LARGE SCALE GENOMIC DNA]</scope>
    <source>
        <strain evidence="1">Hangzhou</strain>
    </source>
</reference>
<gene>
    <name evidence="1" type="ORF">L1049_000965</name>
</gene>
<keyword evidence="2" id="KW-1185">Reference proteome</keyword>
<comment type="caution">
    <text evidence="1">The sequence shown here is derived from an EMBL/GenBank/DDBJ whole genome shotgun (WGS) entry which is preliminary data.</text>
</comment>
<accession>A0AAP0NBZ5</accession>
<dbReference type="AlphaFoldDB" id="A0AAP0NBZ5"/>
<dbReference type="Proteomes" id="UP001415857">
    <property type="component" value="Unassembled WGS sequence"/>
</dbReference>
<proteinExistence type="predicted"/>
<evidence type="ECO:0000313" key="1">
    <source>
        <dbReference type="EMBL" id="KAK9269196.1"/>
    </source>
</evidence>
<dbReference type="EMBL" id="JBBPBK010000015">
    <property type="protein sequence ID" value="KAK9269196.1"/>
    <property type="molecule type" value="Genomic_DNA"/>
</dbReference>
<name>A0AAP0NBZ5_LIQFO</name>
<sequence length="228" mass="26685">MLFRKSISNTKRFFQKTLQTFKSFLSGGYERLPKTPRCNPFSCSRGSGGDDMNMFPSYEELDMFYTDFTNNWDADKDKALKKRFKKKTKSNKTNHEEEEEVYSGSFKEFSKASKAKNDQIERRQDDHDTRKRIVYEGKRGESCNNKGVREGRACLVAQKLRELEMMDVSNVDHVLDIEEVLHYYSRLTCPAYVDIVDKFFMNMYSEFLGPAPPVSSHGNNSRRMLYTQ</sequence>
<evidence type="ECO:0000313" key="2">
    <source>
        <dbReference type="Proteomes" id="UP001415857"/>
    </source>
</evidence>
<dbReference type="PANTHER" id="PTHR35461:SF3">
    <property type="entry name" value="OVATE DOMAIN-CONTAINING PROTEIN"/>
    <property type="match status" value="1"/>
</dbReference>
<dbReference type="PANTHER" id="PTHR35461">
    <property type="entry name" value="BNAANNG14610D PROTEIN"/>
    <property type="match status" value="1"/>
</dbReference>
<organism evidence="1 2">
    <name type="scientific">Liquidambar formosana</name>
    <name type="common">Formosan gum</name>
    <dbReference type="NCBI Taxonomy" id="63359"/>
    <lineage>
        <taxon>Eukaryota</taxon>
        <taxon>Viridiplantae</taxon>
        <taxon>Streptophyta</taxon>
        <taxon>Embryophyta</taxon>
        <taxon>Tracheophyta</taxon>
        <taxon>Spermatophyta</taxon>
        <taxon>Magnoliopsida</taxon>
        <taxon>eudicotyledons</taxon>
        <taxon>Gunneridae</taxon>
        <taxon>Pentapetalae</taxon>
        <taxon>Saxifragales</taxon>
        <taxon>Altingiaceae</taxon>
        <taxon>Liquidambar</taxon>
    </lineage>
</organism>
<protein>
    <recommendedName>
        <fullName evidence="3">OVATE domain-containing protein</fullName>
    </recommendedName>
</protein>